<dbReference type="CDD" id="cd00161">
    <property type="entry name" value="beta-trefoil_Ricin-like"/>
    <property type="match status" value="1"/>
</dbReference>
<evidence type="ECO:0000259" key="2">
    <source>
        <dbReference type="Pfam" id="PF14200"/>
    </source>
</evidence>
<dbReference type="InterPro" id="IPR000772">
    <property type="entry name" value="Ricin_B_lectin"/>
</dbReference>
<dbReference type="PANTHER" id="PTHR13593:SF140">
    <property type="entry name" value="PLC-LIKE PHOSPHODIESTERASE"/>
    <property type="match status" value="1"/>
</dbReference>
<accession>A0ABP4BTX8</accession>
<feature type="domain" description="Ricin B lectin" evidence="2">
    <location>
        <begin position="45"/>
        <end position="101"/>
    </location>
</feature>
<reference evidence="4" key="1">
    <citation type="journal article" date="2019" name="Int. J. Syst. Evol. Microbiol.">
        <title>The Global Catalogue of Microorganisms (GCM) 10K type strain sequencing project: providing services to taxonomists for standard genome sequencing and annotation.</title>
        <authorList>
            <consortium name="The Broad Institute Genomics Platform"/>
            <consortium name="The Broad Institute Genome Sequencing Center for Infectious Disease"/>
            <person name="Wu L."/>
            <person name="Ma J."/>
        </authorList>
    </citation>
    <scope>NUCLEOTIDE SEQUENCE [LARGE SCALE GENOMIC DNA]</scope>
    <source>
        <strain evidence="4">JCM 10977</strain>
    </source>
</reference>
<dbReference type="Pfam" id="PF14200">
    <property type="entry name" value="RicinB_lectin_2"/>
    <property type="match status" value="1"/>
</dbReference>
<keyword evidence="1" id="KW-0732">Signal</keyword>
<dbReference type="InterPro" id="IPR035992">
    <property type="entry name" value="Ricin_B-like_lectins"/>
</dbReference>
<dbReference type="CDD" id="cd08588">
    <property type="entry name" value="PI-PLCc_At5g67130_like"/>
    <property type="match status" value="1"/>
</dbReference>
<gene>
    <name evidence="3" type="ORF">GCM10009554_58320</name>
</gene>
<dbReference type="RefSeq" id="WP_343977138.1">
    <property type="nucleotide sequence ID" value="NZ_BAAAHK010000014.1"/>
</dbReference>
<dbReference type="Pfam" id="PF26178">
    <property type="entry name" value="PI-PLC_cat"/>
    <property type="match status" value="1"/>
</dbReference>
<dbReference type="InterPro" id="IPR051057">
    <property type="entry name" value="PI-PLC_domain"/>
</dbReference>
<dbReference type="SUPFAM" id="SSF50370">
    <property type="entry name" value="Ricin B-like lectins"/>
    <property type="match status" value="1"/>
</dbReference>
<name>A0ABP4BTX8_9ACTN</name>
<proteinExistence type="predicted"/>
<dbReference type="SUPFAM" id="SSF51695">
    <property type="entry name" value="PLC-like phosphodiesterases"/>
    <property type="match status" value="1"/>
</dbReference>
<dbReference type="PROSITE" id="PS51257">
    <property type="entry name" value="PROKAR_LIPOPROTEIN"/>
    <property type="match status" value="1"/>
</dbReference>
<feature type="signal peptide" evidence="1">
    <location>
        <begin position="1"/>
        <end position="32"/>
    </location>
</feature>
<sequence>MVLRTVRLLTAVLLAGACALGTSVLGSTQAEAKQDAEPPSWPVFIVSVPNGRVADLDGGGVDEGHKIQEWPANGSVAQQWLVQRDGDHYKIRLESNHAWCLSRDQARVVLRSCTNNSSAWDVEDLGGRFRLKDLAGGYLHVVATGPSNGRELVTSADSGAGAEWYLNGIDVPRRPMPADPRLDQVTFLAAHNAMANTDEGFWGRFPNQSYRLKDQLSQGVRGLQIDAYPYQGDVRMCHGSCWGNERTLTAGLQDVVDFLNANRDAIVTVFIEDYTSVEELRAAVARVNGFADRVLNPAQAGVRQTGWPRVSELVAQNRRLLVFSQRSGRDSYGVMFDRDWTAENYWSLGSSGNDVQCYSRWDEVPLAKEEPGFRRLYSMNHYRDIPSEGSAGSDNGTKLADRIRRICGPAAGRKPNYVALDFYQKPEGGAVRNLLADLNTYW</sequence>
<dbReference type="PROSITE" id="PS50007">
    <property type="entry name" value="PIPLC_X_DOMAIN"/>
    <property type="match status" value="1"/>
</dbReference>
<protein>
    <recommendedName>
        <fullName evidence="2">Ricin B lectin domain-containing protein</fullName>
    </recommendedName>
</protein>
<dbReference type="Proteomes" id="UP001500542">
    <property type="component" value="Unassembled WGS sequence"/>
</dbReference>
<dbReference type="Gene3D" id="2.80.10.50">
    <property type="match status" value="1"/>
</dbReference>
<dbReference type="InterPro" id="IPR017946">
    <property type="entry name" value="PLC-like_Pdiesterase_TIM-brl"/>
</dbReference>
<organism evidence="3 4">
    <name type="scientific">Kribbella koreensis</name>
    <dbReference type="NCBI Taxonomy" id="57909"/>
    <lineage>
        <taxon>Bacteria</taxon>
        <taxon>Bacillati</taxon>
        <taxon>Actinomycetota</taxon>
        <taxon>Actinomycetes</taxon>
        <taxon>Propionibacteriales</taxon>
        <taxon>Kribbellaceae</taxon>
        <taxon>Kribbella</taxon>
    </lineage>
</organism>
<evidence type="ECO:0000256" key="1">
    <source>
        <dbReference type="SAM" id="SignalP"/>
    </source>
</evidence>
<keyword evidence="4" id="KW-1185">Reference proteome</keyword>
<evidence type="ECO:0000313" key="4">
    <source>
        <dbReference type="Proteomes" id="UP001500542"/>
    </source>
</evidence>
<feature type="chain" id="PRO_5046570523" description="Ricin B lectin domain-containing protein" evidence="1">
    <location>
        <begin position="33"/>
        <end position="442"/>
    </location>
</feature>
<dbReference type="Gene3D" id="3.20.20.190">
    <property type="entry name" value="Phosphatidylinositol (PI) phosphodiesterase"/>
    <property type="match status" value="1"/>
</dbReference>
<dbReference type="PROSITE" id="PS50231">
    <property type="entry name" value="RICIN_B_LECTIN"/>
    <property type="match status" value="1"/>
</dbReference>
<dbReference type="PANTHER" id="PTHR13593">
    <property type="match status" value="1"/>
</dbReference>
<comment type="caution">
    <text evidence="3">The sequence shown here is derived from an EMBL/GenBank/DDBJ whole genome shotgun (WGS) entry which is preliminary data.</text>
</comment>
<dbReference type="EMBL" id="BAAAHK010000014">
    <property type="protein sequence ID" value="GAA0953657.1"/>
    <property type="molecule type" value="Genomic_DNA"/>
</dbReference>
<evidence type="ECO:0000313" key="3">
    <source>
        <dbReference type="EMBL" id="GAA0953657.1"/>
    </source>
</evidence>